<organism evidence="2 3">
    <name type="scientific">Chryseolinea serpens</name>
    <dbReference type="NCBI Taxonomy" id="947013"/>
    <lineage>
        <taxon>Bacteria</taxon>
        <taxon>Pseudomonadati</taxon>
        <taxon>Bacteroidota</taxon>
        <taxon>Cytophagia</taxon>
        <taxon>Cytophagales</taxon>
        <taxon>Fulvivirgaceae</taxon>
        <taxon>Chryseolinea</taxon>
    </lineage>
</organism>
<sequence length="309" mass="35353">MNRTIRQFTQCTLLVSLFLCSGQMARCQNQKRRPGLPGMSPSKWITLRHTQAPGKLYRVDGSPTKAYTQEDFYFKMWIPVVNLSKFALLLGPQYRTEQLEFQSDGENPLRPLGGWNLRSMGLDIRSCITLDSTSWLAFNANINQSGNLRDQPHANVPINYTFSSIFIKRTAPNREIGFGFMVNKSFNRFTVLPAFMFNYNYSSKGGIEINLPYKIALRRNLSPTDLLYVRVEAVTRAYWINSGTQPYAFRRTEADMGIAYNKQITKLIGAEVFGGYRRNISTHLPGEVTSVRNSGFVFTLELYLRSPFQ</sequence>
<dbReference type="InterPro" id="IPR046235">
    <property type="entry name" value="DUF6268"/>
</dbReference>
<dbReference type="Pfam" id="PF19783">
    <property type="entry name" value="DUF6268"/>
    <property type="match status" value="1"/>
</dbReference>
<dbReference type="STRING" id="947013.SAMN04488109_1613"/>
<dbReference type="EMBL" id="FQWQ01000001">
    <property type="protein sequence ID" value="SHG73557.1"/>
    <property type="molecule type" value="Genomic_DNA"/>
</dbReference>
<evidence type="ECO:0000259" key="1">
    <source>
        <dbReference type="Pfam" id="PF19783"/>
    </source>
</evidence>
<dbReference type="Proteomes" id="UP000184212">
    <property type="component" value="Unassembled WGS sequence"/>
</dbReference>
<feature type="domain" description="DUF6268" evidence="1">
    <location>
        <begin position="164"/>
        <end position="277"/>
    </location>
</feature>
<dbReference type="AlphaFoldDB" id="A0A1M5M8F8"/>
<name>A0A1M5M8F8_9BACT</name>
<keyword evidence="3" id="KW-1185">Reference proteome</keyword>
<protein>
    <recommendedName>
        <fullName evidence="1">DUF6268 domain-containing protein</fullName>
    </recommendedName>
</protein>
<gene>
    <name evidence="2" type="ORF">SAMN04488109_1613</name>
</gene>
<evidence type="ECO:0000313" key="3">
    <source>
        <dbReference type="Proteomes" id="UP000184212"/>
    </source>
</evidence>
<evidence type="ECO:0000313" key="2">
    <source>
        <dbReference type="EMBL" id="SHG73557.1"/>
    </source>
</evidence>
<proteinExistence type="predicted"/>
<dbReference type="RefSeq" id="WP_245804048.1">
    <property type="nucleotide sequence ID" value="NZ_FQWQ01000001.1"/>
</dbReference>
<accession>A0A1M5M8F8</accession>
<reference evidence="2 3" key="1">
    <citation type="submission" date="2016-11" db="EMBL/GenBank/DDBJ databases">
        <authorList>
            <person name="Jaros S."/>
            <person name="Januszkiewicz K."/>
            <person name="Wedrychowicz H."/>
        </authorList>
    </citation>
    <scope>NUCLEOTIDE SEQUENCE [LARGE SCALE GENOMIC DNA]</scope>
    <source>
        <strain evidence="2 3">DSM 24574</strain>
    </source>
</reference>